<proteinExistence type="predicted"/>
<dbReference type="HOGENOM" id="CLU_1387601_0_0_2"/>
<evidence type="ECO:0000313" key="2">
    <source>
        <dbReference type="Proteomes" id="UP000033058"/>
    </source>
</evidence>
<dbReference type="Proteomes" id="UP000033058">
    <property type="component" value="Chromosome"/>
</dbReference>
<accession>A0A0E3PYB8</accession>
<name>A0A0E3PYB8_METMZ</name>
<organism evidence="1 2">
    <name type="scientific">Methanosarcina mazei WWM610</name>
    <dbReference type="NCBI Taxonomy" id="1434117"/>
    <lineage>
        <taxon>Archaea</taxon>
        <taxon>Methanobacteriati</taxon>
        <taxon>Methanobacteriota</taxon>
        <taxon>Stenosarchaea group</taxon>
        <taxon>Methanomicrobia</taxon>
        <taxon>Methanosarcinales</taxon>
        <taxon>Methanosarcinaceae</taxon>
        <taxon>Methanosarcina</taxon>
    </lineage>
</organism>
<dbReference type="AlphaFoldDB" id="A0A0E3PYB8"/>
<reference evidence="1 2" key="1">
    <citation type="submission" date="2014-07" db="EMBL/GenBank/DDBJ databases">
        <title>Methanogenic archaea and the global carbon cycle.</title>
        <authorList>
            <person name="Henriksen J.R."/>
            <person name="Luke J."/>
            <person name="Reinhart S."/>
            <person name="Benedict M.N."/>
            <person name="Youngblut N.D."/>
            <person name="Metcalf M.E."/>
            <person name="Whitaker R.J."/>
            <person name="Metcalf W.W."/>
        </authorList>
    </citation>
    <scope>NUCLEOTIDE SEQUENCE [LARGE SCALE GENOMIC DNA]</scope>
    <source>
        <strain evidence="1 2">WWM610</strain>
    </source>
</reference>
<evidence type="ECO:0000313" key="1">
    <source>
        <dbReference type="EMBL" id="AKB40503.1"/>
    </source>
</evidence>
<dbReference type="PATRIC" id="fig|1434117.4.peg.1923"/>
<dbReference type="EMBL" id="CP009509">
    <property type="protein sequence ID" value="AKB40503.1"/>
    <property type="molecule type" value="Genomic_DNA"/>
</dbReference>
<protein>
    <submittedName>
        <fullName evidence="1">Uncharacterized protein</fullName>
    </submittedName>
</protein>
<sequence>MFSQQEVFKIKISKKAFSLFLSSFVLILILPAICSSNSLITEKKVIFYNDTLEGESENWKAKYLLNETHIFITADRKTHYYGKDESRLIITYKHNLSESSFPKPFEYSYDAGSSEGSGNVTLDRKDCNYVVRSCSEGGSVKDQRAVFKHTIDLLCTPYRTVYIYRNGGTGLGEDCTVKVTLVMDGKKEKLVLKSTE</sequence>
<gene>
    <name evidence="1" type="ORF">MSMAW_1512</name>
</gene>